<keyword evidence="1 2" id="KW-0732">Signal</keyword>
<feature type="domain" description="Outer membrane protein beta-barrel" evidence="3">
    <location>
        <begin position="7"/>
        <end position="199"/>
    </location>
</feature>
<dbReference type="InterPro" id="IPR011250">
    <property type="entry name" value="OMP/PagP_B-barrel"/>
</dbReference>
<accession>A0A1G8M6N4</accession>
<dbReference type="SUPFAM" id="SSF56925">
    <property type="entry name" value="OMPA-like"/>
    <property type="match status" value="1"/>
</dbReference>
<dbReference type="Gene3D" id="2.40.160.20">
    <property type="match status" value="1"/>
</dbReference>
<proteinExistence type="predicted"/>
<dbReference type="EMBL" id="FNCZ01000017">
    <property type="protein sequence ID" value="SDI63513.1"/>
    <property type="molecule type" value="Genomic_DNA"/>
</dbReference>
<feature type="chain" id="PRO_5011747190" evidence="2">
    <location>
        <begin position="20"/>
        <end position="200"/>
    </location>
</feature>
<evidence type="ECO:0000259" key="3">
    <source>
        <dbReference type="Pfam" id="PF13505"/>
    </source>
</evidence>
<feature type="signal peptide" evidence="2">
    <location>
        <begin position="1"/>
        <end position="19"/>
    </location>
</feature>
<dbReference type="AlphaFoldDB" id="A0A1G8M6N4"/>
<keyword evidence="5" id="KW-1185">Reference proteome</keyword>
<dbReference type="OrthoDB" id="1438113at2"/>
<dbReference type="Proteomes" id="UP000199492">
    <property type="component" value="Unassembled WGS sequence"/>
</dbReference>
<gene>
    <name evidence="4" type="ORF">SAMN04489796_11711</name>
</gene>
<protein>
    <submittedName>
        <fullName evidence="4">Outer membrane protein beta-barrel domain-containing protein</fullName>
    </submittedName>
</protein>
<evidence type="ECO:0000256" key="2">
    <source>
        <dbReference type="SAM" id="SignalP"/>
    </source>
</evidence>
<reference evidence="5" key="1">
    <citation type="submission" date="2016-10" db="EMBL/GenBank/DDBJ databases">
        <authorList>
            <person name="Varghese N."/>
            <person name="Submissions S."/>
        </authorList>
    </citation>
    <scope>NUCLEOTIDE SEQUENCE [LARGE SCALE GENOMIC DNA]</scope>
    <source>
        <strain evidence="5">DSM 15363</strain>
    </source>
</reference>
<evidence type="ECO:0000313" key="4">
    <source>
        <dbReference type="EMBL" id="SDI63513.1"/>
    </source>
</evidence>
<dbReference type="RefSeq" id="WP_092471216.1">
    <property type="nucleotide sequence ID" value="NZ_FNCZ01000017.1"/>
</dbReference>
<name>A0A1G8M6N4_9FLAO</name>
<dbReference type="STRING" id="262004.SAMN04489796_11711"/>
<organism evidence="4 5">
    <name type="scientific">Winogradskyella thalassocola</name>
    <dbReference type="NCBI Taxonomy" id="262004"/>
    <lineage>
        <taxon>Bacteria</taxon>
        <taxon>Pseudomonadati</taxon>
        <taxon>Bacteroidota</taxon>
        <taxon>Flavobacteriia</taxon>
        <taxon>Flavobacteriales</taxon>
        <taxon>Flavobacteriaceae</taxon>
        <taxon>Winogradskyella</taxon>
    </lineage>
</organism>
<dbReference type="Pfam" id="PF13505">
    <property type="entry name" value="OMP_b-brl"/>
    <property type="match status" value="1"/>
</dbReference>
<evidence type="ECO:0000313" key="5">
    <source>
        <dbReference type="Proteomes" id="UP000199492"/>
    </source>
</evidence>
<dbReference type="InterPro" id="IPR027385">
    <property type="entry name" value="Beta-barrel_OMP"/>
</dbReference>
<evidence type="ECO:0000256" key="1">
    <source>
        <dbReference type="ARBA" id="ARBA00022729"/>
    </source>
</evidence>
<sequence length="200" mass="22764">MKRTLITIFLIAFAIKSFSQDYKFSAELNFPYPFDNNFIANNYDGVIDIGAKYKFINSKKVALGISMNASYLKSNSELSRFYGDLKIKSYLIQPKIFAELNLNRLHPFIGIGYASMIFNSSVSDEKIAELRGNGGFRDGFSVNNTQSGIDLNVGFQYDITQRVFIQAQFDYIILSQEEPIINSKYNTNVNLLKFGLGYRI</sequence>